<dbReference type="InterPro" id="IPR041698">
    <property type="entry name" value="Methyltransf_25"/>
</dbReference>
<dbReference type="Pfam" id="PF13649">
    <property type="entry name" value="Methyltransf_25"/>
    <property type="match status" value="1"/>
</dbReference>
<gene>
    <name evidence="2" type="ORF">NSMM_400033</name>
</gene>
<dbReference type="InterPro" id="IPR016181">
    <property type="entry name" value="Acyl_CoA_acyltransferase"/>
</dbReference>
<dbReference type="CDD" id="cd02440">
    <property type="entry name" value="AdoMet_MTases"/>
    <property type="match status" value="1"/>
</dbReference>
<protein>
    <submittedName>
        <fullName evidence="2">Methyltransferase type 11</fullName>
    </submittedName>
</protein>
<sequence length="612" mass="69755">MMKYNVLKFEQSSYQATPNAYSVASFHTMNSPDIELVNSKNLVFPLNVYAHVLLLETGQVDALHYGLFENSEATIPQAQHYATNLLLSHIPDATKRILEVGVGLGTTFVKLKLRGHQIHGITPDSAQIAILNKRFGEDLSVDCQRLEDFKASPESFDLMLFQESAQYIEPLEIFNQALDLLPIGGDILIMDEFSLRREETGSEGLHSLHDMIRLAERMGFKLTEQIDLSTMAAPTLAHLLRLTAKFRDSLVSELSLDSESLEKLDESNKNYQRKYADGLFGYVLLKFKKTLIPKWRVGILNDRHTPEMQQLFSGTFGHDMSLQMWHWKYGQNGNRALGVWRNDRLIAHYGGMLRVVLLFGQIITAVQIGDVMVDSNERGILTRRGPFFLMAATFQENYVGFGKPILTGYGFPNDRAMRVAERLGLYSRVGSMVEIEWRPKPETPHLLTQINEIDAQHAIWQTTVVDDLWQKMAAEFKDAIIGVRDSAYLRCRYLDHPHHDYQLLLVIGRIDRQARGLIVLRHDSNETEIMDLIGPLRAIPLMIAHARRIAGVHQKRRLFIRIPKNFAPHFTKTGGSRIGQEIPIPAPTWSHGLSSEKLRDLWWLTGGDMDFR</sequence>
<evidence type="ECO:0000313" key="2">
    <source>
        <dbReference type="EMBL" id="SCZ85555.1"/>
    </source>
</evidence>
<dbReference type="STRING" id="51642.NSMM_400033"/>
<dbReference type="InterPro" id="IPR029063">
    <property type="entry name" value="SAM-dependent_MTases_sf"/>
</dbReference>
<dbReference type="Proteomes" id="UP000198729">
    <property type="component" value="Unassembled WGS sequence"/>
</dbReference>
<accession>A0A1G5SED1</accession>
<reference evidence="2 3" key="1">
    <citation type="submission" date="2016-10" db="EMBL/GenBank/DDBJ databases">
        <authorList>
            <person name="de Groot N.N."/>
        </authorList>
    </citation>
    <scope>NUCLEOTIDE SEQUENCE [LARGE SCALE GENOMIC DNA]</scope>
    <source>
        <strain evidence="2">1</strain>
    </source>
</reference>
<keyword evidence="2" id="KW-0808">Transferase</keyword>
<keyword evidence="3" id="KW-1185">Reference proteome</keyword>
<feature type="domain" description="Methyltransferase" evidence="1">
    <location>
        <begin position="97"/>
        <end position="184"/>
    </location>
</feature>
<dbReference type="GO" id="GO:0008168">
    <property type="term" value="F:methyltransferase activity"/>
    <property type="evidence" value="ECO:0007669"/>
    <property type="project" value="UniProtKB-KW"/>
</dbReference>
<dbReference type="OrthoDB" id="8542820at2"/>
<dbReference type="GO" id="GO:0032259">
    <property type="term" value="P:methylation"/>
    <property type="evidence" value="ECO:0007669"/>
    <property type="project" value="UniProtKB-KW"/>
</dbReference>
<dbReference type="RefSeq" id="WP_090285958.1">
    <property type="nucleotide sequence ID" value="NZ_FMWO01000048.1"/>
</dbReference>
<keyword evidence="2" id="KW-0489">Methyltransferase</keyword>
<dbReference type="SUPFAM" id="SSF53335">
    <property type="entry name" value="S-adenosyl-L-methionine-dependent methyltransferases"/>
    <property type="match status" value="1"/>
</dbReference>
<name>A0A1G5SED1_9PROT</name>
<dbReference type="Gene3D" id="3.40.50.150">
    <property type="entry name" value="Vaccinia Virus protein VP39"/>
    <property type="match status" value="1"/>
</dbReference>
<proteinExistence type="predicted"/>
<dbReference type="SUPFAM" id="SSF55729">
    <property type="entry name" value="Acyl-CoA N-acyltransferases (Nat)"/>
    <property type="match status" value="1"/>
</dbReference>
<evidence type="ECO:0000313" key="3">
    <source>
        <dbReference type="Proteomes" id="UP000198729"/>
    </source>
</evidence>
<dbReference type="Pfam" id="PF13527">
    <property type="entry name" value="Acetyltransf_9"/>
    <property type="match status" value="1"/>
</dbReference>
<evidence type="ECO:0000259" key="1">
    <source>
        <dbReference type="Pfam" id="PF13649"/>
    </source>
</evidence>
<dbReference type="EMBL" id="FMWO01000048">
    <property type="protein sequence ID" value="SCZ85555.1"/>
    <property type="molecule type" value="Genomic_DNA"/>
</dbReference>
<dbReference type="AlphaFoldDB" id="A0A1G5SED1"/>
<organism evidence="2 3">
    <name type="scientific">Nitrosomonas mobilis</name>
    <dbReference type="NCBI Taxonomy" id="51642"/>
    <lineage>
        <taxon>Bacteria</taxon>
        <taxon>Pseudomonadati</taxon>
        <taxon>Pseudomonadota</taxon>
        <taxon>Betaproteobacteria</taxon>
        <taxon>Nitrosomonadales</taxon>
        <taxon>Nitrosomonadaceae</taxon>
        <taxon>Nitrosomonas</taxon>
    </lineage>
</organism>
<dbReference type="Gene3D" id="3.40.630.30">
    <property type="match status" value="1"/>
</dbReference>